<reference evidence="2" key="1">
    <citation type="submission" date="2018-06" db="EMBL/GenBank/DDBJ databases">
        <title>Genome assembly of Danube salmon.</title>
        <authorList>
            <person name="Macqueen D.J."/>
            <person name="Gundappa M.K."/>
        </authorList>
    </citation>
    <scope>NUCLEOTIDE SEQUENCE [LARGE SCALE GENOMIC DNA]</scope>
</reference>
<proteinExistence type="predicted"/>
<name>A0A4W5KYA8_9TELE</name>
<dbReference type="Ensembl" id="ENSHHUT00000017508.1">
    <property type="protein sequence ID" value="ENSHHUP00000016891.1"/>
    <property type="gene ID" value="ENSHHUG00000010537.1"/>
</dbReference>
<dbReference type="Proteomes" id="UP000314982">
    <property type="component" value="Unassembled WGS sequence"/>
</dbReference>
<accession>A0A4W5KYA8</accession>
<dbReference type="AlphaFoldDB" id="A0A4W5KYA8"/>
<protein>
    <submittedName>
        <fullName evidence="1">Uncharacterized protein</fullName>
    </submittedName>
</protein>
<evidence type="ECO:0000313" key="2">
    <source>
        <dbReference type="Proteomes" id="UP000314982"/>
    </source>
</evidence>
<organism evidence="1 2">
    <name type="scientific">Hucho hucho</name>
    <name type="common">huchen</name>
    <dbReference type="NCBI Taxonomy" id="62062"/>
    <lineage>
        <taxon>Eukaryota</taxon>
        <taxon>Metazoa</taxon>
        <taxon>Chordata</taxon>
        <taxon>Craniata</taxon>
        <taxon>Vertebrata</taxon>
        <taxon>Euteleostomi</taxon>
        <taxon>Actinopterygii</taxon>
        <taxon>Neopterygii</taxon>
        <taxon>Teleostei</taxon>
        <taxon>Protacanthopterygii</taxon>
        <taxon>Salmoniformes</taxon>
        <taxon>Salmonidae</taxon>
        <taxon>Salmoninae</taxon>
        <taxon>Hucho</taxon>
    </lineage>
</organism>
<dbReference type="STRING" id="62062.ENSHHUP00000016891"/>
<sequence length="81" mass="8991">MAVCSGSNLNVQMRSRVPRPGDYVLVVEYASEDEEPQTISVSVNTPGGRTHQHHVTLLHCKYRCVYSFCGQQRKLVAIGVS</sequence>
<evidence type="ECO:0000313" key="1">
    <source>
        <dbReference type="Ensembl" id="ENSHHUP00000016891.1"/>
    </source>
</evidence>
<reference evidence="1" key="2">
    <citation type="submission" date="2025-08" db="UniProtKB">
        <authorList>
            <consortium name="Ensembl"/>
        </authorList>
    </citation>
    <scope>IDENTIFICATION</scope>
</reference>
<keyword evidence="2" id="KW-1185">Reference proteome</keyword>
<reference evidence="1" key="3">
    <citation type="submission" date="2025-09" db="UniProtKB">
        <authorList>
            <consortium name="Ensembl"/>
        </authorList>
    </citation>
    <scope>IDENTIFICATION</scope>
</reference>